<dbReference type="GO" id="GO:0004141">
    <property type="term" value="F:dethiobiotin synthase activity"/>
    <property type="evidence" value="ECO:0007669"/>
    <property type="project" value="UniProtKB-UniRule"/>
</dbReference>
<dbReference type="UniPathway" id="UPA00078">
    <property type="reaction ID" value="UER00161"/>
</dbReference>
<feature type="binding site" evidence="8">
    <location>
        <begin position="13"/>
        <end position="18"/>
    </location>
    <ligand>
        <name>ATP</name>
        <dbReference type="ChEBI" id="CHEBI:30616"/>
    </ligand>
</feature>
<feature type="binding site" evidence="8">
    <location>
        <position position="55"/>
    </location>
    <ligand>
        <name>ATP</name>
        <dbReference type="ChEBI" id="CHEBI:30616"/>
    </ligand>
</feature>
<feature type="active site" evidence="8">
    <location>
        <position position="38"/>
    </location>
</feature>
<accession>F2K3M4</accession>
<dbReference type="PANTHER" id="PTHR43210">
    <property type="entry name" value="DETHIOBIOTIN SYNTHETASE"/>
    <property type="match status" value="1"/>
</dbReference>
<dbReference type="STRING" id="717774.Marme_3247"/>
<dbReference type="InterPro" id="IPR004472">
    <property type="entry name" value="DTB_synth_BioD"/>
</dbReference>
<comment type="pathway">
    <text evidence="8">Cofactor biosynthesis; biotin biosynthesis; biotin from 7,8-diaminononanoate: step 1/2.</text>
</comment>
<feature type="binding site" evidence="8">
    <location>
        <position position="117"/>
    </location>
    <ligand>
        <name>Mg(2+)</name>
        <dbReference type="ChEBI" id="CHEBI:18420"/>
    </ligand>
</feature>
<evidence type="ECO:0000256" key="3">
    <source>
        <dbReference type="ARBA" id="ARBA00022723"/>
    </source>
</evidence>
<evidence type="ECO:0000256" key="8">
    <source>
        <dbReference type="HAMAP-Rule" id="MF_00336"/>
    </source>
</evidence>
<comment type="cofactor">
    <cofactor evidence="8">
        <name>Mg(2+)</name>
        <dbReference type="ChEBI" id="CHEBI:18420"/>
    </cofactor>
</comment>
<dbReference type="eggNOG" id="COG0132">
    <property type="taxonomic scope" value="Bacteria"/>
</dbReference>
<keyword evidence="2 8" id="KW-0436">Ligase</keyword>
<name>F2K3M4_MARM1</name>
<protein>
    <recommendedName>
        <fullName evidence="8">ATP-dependent dethiobiotin synthetase BioD</fullName>
        <ecNumber evidence="8">6.3.3.3</ecNumber>
    </recommendedName>
    <alternativeName>
        <fullName evidence="8">DTB synthetase</fullName>
        <shortName evidence="8">DTBS</shortName>
    </alternativeName>
    <alternativeName>
        <fullName evidence="8">Dethiobiotin synthase</fullName>
    </alternativeName>
</protein>
<comment type="function">
    <text evidence="8">Catalyzes a mechanistically unusual reaction, the ATP-dependent insertion of CO2 between the N7 and N8 nitrogen atoms of 7,8-diaminopelargonic acid (DAPA, also called 7,8-diammoniononanoate) to form a ureido ring.</text>
</comment>
<evidence type="ECO:0000256" key="7">
    <source>
        <dbReference type="ARBA" id="ARBA00022842"/>
    </source>
</evidence>
<dbReference type="EMBL" id="CP002583">
    <property type="protein sequence ID" value="ADZ92463.1"/>
    <property type="molecule type" value="Genomic_DNA"/>
</dbReference>
<evidence type="ECO:0000256" key="6">
    <source>
        <dbReference type="ARBA" id="ARBA00022840"/>
    </source>
</evidence>
<feature type="binding site" evidence="8">
    <location>
        <position position="55"/>
    </location>
    <ligand>
        <name>Mg(2+)</name>
        <dbReference type="ChEBI" id="CHEBI:18420"/>
    </ligand>
</feature>
<dbReference type="AlphaFoldDB" id="F2K3M4"/>
<dbReference type="InterPro" id="IPR027417">
    <property type="entry name" value="P-loop_NTPase"/>
</dbReference>
<dbReference type="Pfam" id="PF13500">
    <property type="entry name" value="AAA_26"/>
    <property type="match status" value="1"/>
</dbReference>
<dbReference type="GO" id="GO:0005524">
    <property type="term" value="F:ATP binding"/>
    <property type="evidence" value="ECO:0007669"/>
    <property type="project" value="UniProtKB-UniRule"/>
</dbReference>
<dbReference type="PIRSF" id="PIRSF006755">
    <property type="entry name" value="DTB_synth"/>
    <property type="match status" value="1"/>
</dbReference>
<dbReference type="GO" id="GO:0009102">
    <property type="term" value="P:biotin biosynthetic process"/>
    <property type="evidence" value="ECO:0007669"/>
    <property type="project" value="UniProtKB-UniRule"/>
</dbReference>
<dbReference type="OrthoDB" id="9802097at2"/>
<dbReference type="GO" id="GO:0000287">
    <property type="term" value="F:magnesium ion binding"/>
    <property type="evidence" value="ECO:0007669"/>
    <property type="project" value="UniProtKB-UniRule"/>
</dbReference>
<dbReference type="EC" id="6.3.3.3" evidence="8"/>
<evidence type="ECO:0000256" key="1">
    <source>
        <dbReference type="ARBA" id="ARBA00022490"/>
    </source>
</evidence>
<reference evidence="9 10" key="1">
    <citation type="journal article" date="2012" name="Stand. Genomic Sci.">
        <title>Complete genome sequence of the melanogenic marine bacterium Marinomonas mediterranea type strain (MMB-1(T)).</title>
        <authorList>
            <person name="Lucas-Elio P."/>
            <person name="Goodwin L."/>
            <person name="Woyke T."/>
            <person name="Pitluck S."/>
            <person name="Nolan M."/>
            <person name="Kyrpides N.C."/>
            <person name="Detter J.C."/>
            <person name="Copeland A."/>
            <person name="Teshima H."/>
            <person name="Bruce D."/>
            <person name="Detter C."/>
            <person name="Tapia R."/>
            <person name="Han S."/>
            <person name="Land M.L."/>
            <person name="Ivanova N."/>
            <person name="Mikhailova N."/>
            <person name="Johnston A.W."/>
            <person name="Sanchez-Amat A."/>
        </authorList>
    </citation>
    <scope>NUCLEOTIDE SEQUENCE [LARGE SCALE GENOMIC DNA]</scope>
    <source>
        <strain evidence="10">ATCC 700492 / JCM 21426 / NBRC 103028 / MMB-1</strain>
    </source>
</reference>
<evidence type="ECO:0000256" key="4">
    <source>
        <dbReference type="ARBA" id="ARBA00022741"/>
    </source>
</evidence>
<dbReference type="CDD" id="cd03109">
    <property type="entry name" value="DTBS"/>
    <property type="match status" value="1"/>
</dbReference>
<keyword evidence="1 8" id="KW-0963">Cytoplasm</keyword>
<dbReference type="KEGG" id="mme:Marme_3247"/>
<keyword evidence="6 8" id="KW-0067">ATP-binding</keyword>
<organism evidence="9 10">
    <name type="scientific">Marinomonas mediterranea (strain ATCC 700492 / JCM 21426 / NBRC 103028 / MMB-1)</name>
    <dbReference type="NCBI Taxonomy" id="717774"/>
    <lineage>
        <taxon>Bacteria</taxon>
        <taxon>Pseudomonadati</taxon>
        <taxon>Pseudomonadota</taxon>
        <taxon>Gammaproteobacteria</taxon>
        <taxon>Oceanospirillales</taxon>
        <taxon>Oceanospirillaceae</taxon>
        <taxon>Marinomonas</taxon>
    </lineage>
</organism>
<comment type="subcellular location">
    <subcellularLocation>
        <location evidence="8">Cytoplasm</location>
    </subcellularLocation>
</comment>
<dbReference type="HOGENOM" id="CLU_072551_0_0_6"/>
<keyword evidence="3 8" id="KW-0479">Metal-binding</keyword>
<keyword evidence="5 8" id="KW-0093">Biotin biosynthesis</keyword>
<sequence length="226" mass="24309">MKKRFFITGTDTDAGKTYFSTGVLKAAVRHGDRAFGLKPIAAGAEYIDGKLCNDDALAIQASGSIALAYEQINPVVLEEAIAPHIAAAHEGKLITSSRLEGYIKGSALLPHDFMIVEGAGGWRVPLNDRELLSDLAKSLGYPVILVVNMKLGCLNHALLTIESVIRDGLKVAGWVANQGKDTMACYEENLATLKHMIQAPLLGELSWMPDDNVASSEFDAIYHALS</sequence>
<evidence type="ECO:0000313" key="10">
    <source>
        <dbReference type="Proteomes" id="UP000001062"/>
    </source>
</evidence>
<evidence type="ECO:0000313" key="9">
    <source>
        <dbReference type="EMBL" id="ADZ92463.1"/>
    </source>
</evidence>
<feature type="binding site" evidence="8">
    <location>
        <position position="17"/>
    </location>
    <ligand>
        <name>Mg(2+)</name>
        <dbReference type="ChEBI" id="CHEBI:18420"/>
    </ligand>
</feature>
<comment type="catalytic activity">
    <reaction evidence="8">
        <text>(7R,8S)-7,8-diammoniononanoate + CO2 + ATP = (4R,5S)-dethiobiotin + ADP + phosphate + 3 H(+)</text>
        <dbReference type="Rhea" id="RHEA:15805"/>
        <dbReference type="ChEBI" id="CHEBI:15378"/>
        <dbReference type="ChEBI" id="CHEBI:16526"/>
        <dbReference type="ChEBI" id="CHEBI:30616"/>
        <dbReference type="ChEBI" id="CHEBI:43474"/>
        <dbReference type="ChEBI" id="CHEBI:149469"/>
        <dbReference type="ChEBI" id="CHEBI:149473"/>
        <dbReference type="ChEBI" id="CHEBI:456216"/>
        <dbReference type="EC" id="6.3.3.3"/>
    </reaction>
</comment>
<evidence type="ECO:0000256" key="5">
    <source>
        <dbReference type="ARBA" id="ARBA00022756"/>
    </source>
</evidence>
<dbReference type="GO" id="GO:0042803">
    <property type="term" value="F:protein homodimerization activity"/>
    <property type="evidence" value="ECO:0007669"/>
    <property type="project" value="UniProtKB-ARBA"/>
</dbReference>
<dbReference type="NCBIfam" id="TIGR00347">
    <property type="entry name" value="bioD"/>
    <property type="match status" value="1"/>
</dbReference>
<dbReference type="PANTHER" id="PTHR43210:SF5">
    <property type="entry name" value="DETHIOBIOTIN SYNTHETASE"/>
    <property type="match status" value="1"/>
</dbReference>
<dbReference type="GO" id="GO:0005829">
    <property type="term" value="C:cytosol"/>
    <property type="evidence" value="ECO:0007669"/>
    <property type="project" value="TreeGrafter"/>
</dbReference>
<dbReference type="RefSeq" id="WP_013662365.1">
    <property type="nucleotide sequence ID" value="NC_015276.1"/>
</dbReference>
<keyword evidence="10" id="KW-1185">Reference proteome</keyword>
<evidence type="ECO:0000256" key="2">
    <source>
        <dbReference type="ARBA" id="ARBA00022598"/>
    </source>
</evidence>
<keyword evidence="4 8" id="KW-0547">Nucleotide-binding</keyword>
<gene>
    <name evidence="8" type="primary">bioD</name>
    <name evidence="9" type="ordered locus">Marme_3247</name>
</gene>
<dbReference type="PATRIC" id="fig|717774.3.peg.3340"/>
<dbReference type="FunFam" id="3.40.50.300:FF:000292">
    <property type="entry name" value="ATP-dependent dethiobiotin synthetase BioD"/>
    <property type="match status" value="1"/>
</dbReference>
<dbReference type="SUPFAM" id="SSF52540">
    <property type="entry name" value="P-loop containing nucleoside triphosphate hydrolases"/>
    <property type="match status" value="1"/>
</dbReference>
<dbReference type="Proteomes" id="UP000001062">
    <property type="component" value="Chromosome"/>
</dbReference>
<dbReference type="HAMAP" id="MF_00336">
    <property type="entry name" value="BioD"/>
    <property type="match status" value="1"/>
</dbReference>
<comment type="caution">
    <text evidence="8">Lacks conserved residue(s) required for the propagation of feature annotation.</text>
</comment>
<dbReference type="Gene3D" id="3.40.50.300">
    <property type="entry name" value="P-loop containing nucleotide triphosphate hydrolases"/>
    <property type="match status" value="1"/>
</dbReference>
<proteinExistence type="inferred from homology"/>
<feature type="binding site" evidence="8">
    <location>
        <begin position="177"/>
        <end position="178"/>
    </location>
    <ligand>
        <name>ATP</name>
        <dbReference type="ChEBI" id="CHEBI:30616"/>
    </ligand>
</feature>
<comment type="subunit">
    <text evidence="8">Homodimer.</text>
</comment>
<feature type="binding site" evidence="8">
    <location>
        <begin position="117"/>
        <end position="120"/>
    </location>
    <ligand>
        <name>ATP</name>
        <dbReference type="ChEBI" id="CHEBI:30616"/>
    </ligand>
</feature>
<comment type="similarity">
    <text evidence="8">Belongs to the dethiobiotin synthetase family.</text>
</comment>
<keyword evidence="7 8" id="KW-0460">Magnesium</keyword>